<protein>
    <submittedName>
        <fullName evidence="1">Uncharacterized protein</fullName>
    </submittedName>
</protein>
<sequence>MYLPDVLPDARVLIAVKAYPLPSNKYEELVCTAGVLENGKWIRIYPIPFRSLPYDQQYRKFEWIRLNLVRNVKDFRPESYRPRLNLEEPIRLDGHIPASLMGWEERKRYVLREVFDSMSEIISLAKGPQLRSLAVLKPCEIIDLAVEPTSRQWKKKWNDFFLQCNLFEIDSSGEAKKRVPIKKLPYKYYYIFMSRGDTKPHKLLIEDWELGALYWNCLTNAHGDEAEANRLVRHKYLDEFCSKRDIYLFLGTTRQYHKISPNPFIIVGVFYPPKPVQAQRAAPLQLSLF</sequence>
<evidence type="ECO:0000313" key="1">
    <source>
        <dbReference type="EMBL" id="BBH94341.1"/>
    </source>
</evidence>
<accession>A0A455T548</accession>
<dbReference type="EMBL" id="AP019377">
    <property type="protein sequence ID" value="BBH94341.1"/>
    <property type="molecule type" value="Genomic_DNA"/>
</dbReference>
<dbReference type="AlphaFoldDB" id="A0A455T548"/>
<organism evidence="1">
    <name type="scientific">Thermogemmatispora argillosa</name>
    <dbReference type="NCBI Taxonomy" id="2045280"/>
    <lineage>
        <taxon>Bacteria</taxon>
        <taxon>Bacillati</taxon>
        <taxon>Chloroflexota</taxon>
        <taxon>Ktedonobacteria</taxon>
        <taxon>Thermogemmatisporales</taxon>
        <taxon>Thermogemmatisporaceae</taxon>
        <taxon>Thermogemmatispora</taxon>
    </lineage>
</organism>
<gene>
    <name evidence="1" type="ORF">KTA_25400</name>
</gene>
<name>A0A455T548_9CHLR</name>
<proteinExistence type="predicted"/>
<reference evidence="1" key="1">
    <citation type="submission" date="2018-12" db="EMBL/GenBank/DDBJ databases">
        <title>Novel natural products biosynthetic potential of the class Ktedonobacteria.</title>
        <authorList>
            <person name="Zheng Y."/>
            <person name="Saitou A."/>
            <person name="Wang C.M."/>
            <person name="Toyoda A."/>
            <person name="Minakuchi Y."/>
            <person name="Sekiguchi Y."/>
            <person name="Ueda K."/>
            <person name="Takano H."/>
            <person name="Sakai Y."/>
            <person name="Yokota A."/>
            <person name="Yabe S."/>
        </authorList>
    </citation>
    <scope>NUCLEOTIDE SEQUENCE</scope>
    <source>
        <strain evidence="1">A3-2</strain>
    </source>
</reference>